<keyword evidence="3" id="KW-1185">Reference proteome</keyword>
<organism evidence="2 3">
    <name type="scientific">Mycolicibacterium rhodesiae</name>
    <name type="common">Mycobacterium rhodesiae</name>
    <dbReference type="NCBI Taxonomy" id="36814"/>
    <lineage>
        <taxon>Bacteria</taxon>
        <taxon>Bacillati</taxon>
        <taxon>Actinomycetota</taxon>
        <taxon>Actinomycetes</taxon>
        <taxon>Mycobacteriales</taxon>
        <taxon>Mycobacteriaceae</taxon>
        <taxon>Mycolicibacterium</taxon>
    </lineage>
</organism>
<dbReference type="InterPro" id="IPR025333">
    <property type="entry name" value="DUF4239"/>
</dbReference>
<keyword evidence="1" id="KW-0812">Transmembrane</keyword>
<dbReference type="OrthoDB" id="940913at2"/>
<sequence>MSGWIVSHIPPGLLLVVLIVVIAGGAMLLAAGVRRLFPALTRDEHNDVTKFTYSFIGFIYAFFIGFIVSSMWGQISTADANARAEGSAAVEMARDLGVFEKADADRIRQSLLDYENAAIAEWNSDRSARSPDADAALAKVSAAYHQVTATTDSQKALLSSSYANLDKVSQARTVRLLTAREDTGPPWPLWAVIFLTSAMVLGTVILYGVEKAGMHYPMVAIVGLIVATNLFLILELSHPFIGGISTSPDPLYEVVSILTTKQ</sequence>
<feature type="transmembrane region" description="Helical" evidence="1">
    <location>
        <begin position="215"/>
        <end position="234"/>
    </location>
</feature>
<dbReference type="AlphaFoldDB" id="A0A1X0IJQ7"/>
<feature type="transmembrane region" description="Helical" evidence="1">
    <location>
        <begin position="187"/>
        <end position="209"/>
    </location>
</feature>
<proteinExistence type="predicted"/>
<evidence type="ECO:0000313" key="2">
    <source>
        <dbReference type="EMBL" id="ORB47243.1"/>
    </source>
</evidence>
<keyword evidence="1" id="KW-1133">Transmembrane helix</keyword>
<feature type="transmembrane region" description="Helical" evidence="1">
    <location>
        <begin position="12"/>
        <end position="33"/>
    </location>
</feature>
<keyword evidence="1" id="KW-0472">Membrane</keyword>
<dbReference type="Pfam" id="PF14023">
    <property type="entry name" value="Bestrophin-like"/>
    <property type="match status" value="1"/>
</dbReference>
<dbReference type="Proteomes" id="UP000192534">
    <property type="component" value="Unassembled WGS sequence"/>
</dbReference>
<evidence type="ECO:0008006" key="4">
    <source>
        <dbReference type="Google" id="ProtNLM"/>
    </source>
</evidence>
<feature type="transmembrane region" description="Helical" evidence="1">
    <location>
        <begin position="53"/>
        <end position="73"/>
    </location>
</feature>
<accession>A0A1X0IJQ7</accession>
<dbReference type="EMBL" id="MVIH01000030">
    <property type="protein sequence ID" value="ORB47243.1"/>
    <property type="molecule type" value="Genomic_DNA"/>
</dbReference>
<reference evidence="2 3" key="1">
    <citation type="submission" date="2016-12" db="EMBL/GenBank/DDBJ databases">
        <title>The new phylogeny of genus Mycobacterium.</title>
        <authorList>
            <person name="Tortoli E."/>
            <person name="Trovato A."/>
            <person name="Cirillo D.M."/>
        </authorList>
    </citation>
    <scope>NUCLEOTIDE SEQUENCE [LARGE SCALE GENOMIC DNA]</scope>
    <source>
        <strain evidence="2 3">DSM 44223</strain>
    </source>
</reference>
<comment type="caution">
    <text evidence="2">The sequence shown here is derived from an EMBL/GenBank/DDBJ whole genome shotgun (WGS) entry which is preliminary data.</text>
</comment>
<name>A0A1X0IJQ7_MYCRH</name>
<protein>
    <recommendedName>
        <fullName evidence="4">DUF4239 domain-containing protein</fullName>
    </recommendedName>
</protein>
<evidence type="ECO:0000256" key="1">
    <source>
        <dbReference type="SAM" id="Phobius"/>
    </source>
</evidence>
<gene>
    <name evidence="2" type="ORF">BST42_28085</name>
</gene>
<evidence type="ECO:0000313" key="3">
    <source>
        <dbReference type="Proteomes" id="UP000192534"/>
    </source>
</evidence>
<dbReference type="RefSeq" id="WP_083122987.1">
    <property type="nucleotide sequence ID" value="NZ_JACKUO010000038.1"/>
</dbReference>